<dbReference type="InterPro" id="IPR003956">
    <property type="entry name" value="Transcrpt_fac_NFYB/HAP3_CS"/>
</dbReference>
<dbReference type="PROSITE" id="PS00685">
    <property type="entry name" value="NFYB_HAP3"/>
    <property type="match status" value="1"/>
</dbReference>
<dbReference type="FunFam" id="1.10.20.10:FF:000035">
    <property type="entry name" value="Nuclear transcription factor Y subunit B-3"/>
    <property type="match status" value="1"/>
</dbReference>
<dbReference type="Pfam" id="PF00808">
    <property type="entry name" value="CBFD_NFYB_HMF"/>
    <property type="match status" value="1"/>
</dbReference>
<feature type="compositionally biased region" description="Polar residues" evidence="5">
    <location>
        <begin position="1"/>
        <end position="24"/>
    </location>
</feature>
<dbReference type="InterPro" id="IPR027113">
    <property type="entry name" value="Transc_fact_NFYB/HAP3"/>
</dbReference>
<organism evidence="7">
    <name type="scientific">Picea wilsonii</name>
    <name type="common">Wilson's spruce</name>
    <dbReference type="NCBI Taxonomy" id="162304"/>
    <lineage>
        <taxon>Eukaryota</taxon>
        <taxon>Viridiplantae</taxon>
        <taxon>Streptophyta</taxon>
        <taxon>Embryophyta</taxon>
        <taxon>Tracheophyta</taxon>
        <taxon>Spermatophyta</taxon>
        <taxon>Pinopsida</taxon>
        <taxon>Pinidae</taxon>
        <taxon>Conifers I</taxon>
        <taxon>Pinales</taxon>
        <taxon>Pinaceae</taxon>
        <taxon>Picea</taxon>
    </lineage>
</organism>
<dbReference type="PRINTS" id="PR00615">
    <property type="entry name" value="CCAATSUBUNTA"/>
</dbReference>
<sequence length="162" mass="18048">MAEASSPGSQESPRSGEQSPQSSVREQDRFLPIANISRIMKKALPANGKIAKDAKETVQECVSEFISFITSEASDKCQREKRKTINGDDLLWAMSTLGFEDYIEPLKVYLLMYREAEGDNKGSSKSGVDQYGKKESNVHQGIPNMQSQMQHHMVTMQGNDLS</sequence>
<dbReference type="EMBL" id="MT230480">
    <property type="protein sequence ID" value="QLH93953.1"/>
    <property type="molecule type" value="mRNA"/>
</dbReference>
<dbReference type="InterPro" id="IPR009072">
    <property type="entry name" value="Histone-fold"/>
</dbReference>
<feature type="region of interest" description="Disordered" evidence="5">
    <location>
        <begin position="1"/>
        <end position="27"/>
    </location>
</feature>
<dbReference type="InterPro" id="IPR003958">
    <property type="entry name" value="CBFA_NFYB_domain"/>
</dbReference>
<keyword evidence="4" id="KW-0804">Transcription</keyword>
<feature type="region of interest" description="Disordered" evidence="5">
    <location>
        <begin position="119"/>
        <end position="138"/>
    </location>
</feature>
<dbReference type="GO" id="GO:0016602">
    <property type="term" value="C:CCAAT-binding factor complex"/>
    <property type="evidence" value="ECO:0007669"/>
    <property type="project" value="InterPro"/>
</dbReference>
<keyword evidence="3" id="KW-0238">DNA-binding</keyword>
<proteinExistence type="evidence at transcript level"/>
<dbReference type="PANTHER" id="PTHR11064:SF171">
    <property type="entry name" value="NUCLEAR TRANSCRIPTION FACTOR Y SUBUNIT B-2"/>
    <property type="match status" value="1"/>
</dbReference>
<dbReference type="PANTHER" id="PTHR11064">
    <property type="entry name" value="CCAAT-BINDING TRANSCRIPTION FACTOR-RELATED"/>
    <property type="match status" value="1"/>
</dbReference>
<feature type="domain" description="Transcription factor CBF/NF-Y/archaeal histone" evidence="6">
    <location>
        <begin position="30"/>
        <end position="94"/>
    </location>
</feature>
<dbReference type="GO" id="GO:0001228">
    <property type="term" value="F:DNA-binding transcription activator activity, RNA polymerase II-specific"/>
    <property type="evidence" value="ECO:0007669"/>
    <property type="project" value="InterPro"/>
</dbReference>
<evidence type="ECO:0000256" key="5">
    <source>
        <dbReference type="SAM" id="MobiDB-lite"/>
    </source>
</evidence>
<dbReference type="GO" id="GO:0000978">
    <property type="term" value="F:RNA polymerase II cis-regulatory region sequence-specific DNA binding"/>
    <property type="evidence" value="ECO:0007669"/>
    <property type="project" value="TreeGrafter"/>
</dbReference>
<reference evidence="7" key="1">
    <citation type="submission" date="2020-03" db="EMBL/GenBank/DDBJ databases">
        <authorList>
            <person name="Miao Y."/>
            <person name="Ju D."/>
            <person name="You H."/>
            <person name="Zhang D."/>
            <person name="Zhang L."/>
        </authorList>
    </citation>
    <scope>NUCLEOTIDE SEQUENCE</scope>
</reference>
<dbReference type="AlphaFoldDB" id="A0A7D5TM61"/>
<dbReference type="CDD" id="cd22907">
    <property type="entry name" value="HFD_NFYB"/>
    <property type="match status" value="1"/>
</dbReference>
<keyword evidence="2" id="KW-0805">Transcription regulation</keyword>
<dbReference type="SUPFAM" id="SSF47113">
    <property type="entry name" value="Histone-fold"/>
    <property type="match status" value="1"/>
</dbReference>
<dbReference type="GO" id="GO:0046982">
    <property type="term" value="F:protein heterodimerization activity"/>
    <property type="evidence" value="ECO:0007669"/>
    <property type="project" value="InterPro"/>
</dbReference>
<evidence type="ECO:0000313" key="7">
    <source>
        <dbReference type="EMBL" id="QLH93953.1"/>
    </source>
</evidence>
<accession>A0A7D5TM61</accession>
<comment type="similarity">
    <text evidence="1">Belongs to the NFYB/HAP3 subunit family.</text>
</comment>
<evidence type="ECO:0000256" key="1">
    <source>
        <dbReference type="ARBA" id="ARBA00009053"/>
    </source>
</evidence>
<evidence type="ECO:0000259" key="6">
    <source>
        <dbReference type="Pfam" id="PF00808"/>
    </source>
</evidence>
<protein>
    <submittedName>
        <fullName evidence="7">Nuclear factor Y</fullName>
    </submittedName>
</protein>
<name>A0A7D5TM61_PICWI</name>
<evidence type="ECO:0000256" key="3">
    <source>
        <dbReference type="ARBA" id="ARBA00023125"/>
    </source>
</evidence>
<evidence type="ECO:0000256" key="2">
    <source>
        <dbReference type="ARBA" id="ARBA00023015"/>
    </source>
</evidence>
<evidence type="ECO:0000256" key="4">
    <source>
        <dbReference type="ARBA" id="ARBA00023163"/>
    </source>
</evidence>
<gene>
    <name evidence="7" type="primary">NF-YB8</name>
</gene>
<dbReference type="Gene3D" id="1.10.20.10">
    <property type="entry name" value="Histone, subunit A"/>
    <property type="match status" value="1"/>
</dbReference>